<gene>
    <name evidence="1" type="ORF">PZS58_02225</name>
</gene>
<protein>
    <submittedName>
        <fullName evidence="1">Uncharacterized protein</fullName>
    </submittedName>
</protein>
<dbReference type="Proteomes" id="UP001163056">
    <property type="component" value="Unassembled WGS sequence"/>
</dbReference>
<evidence type="ECO:0000313" key="1">
    <source>
        <dbReference type="EMBL" id="MDE8768360.1"/>
    </source>
</evidence>
<proteinExistence type="predicted"/>
<sequence>MITKDILGIYWNSTFGDVDGQTFYLFNKDADYITPDFPIFLWPEGTETKKYKLFGNEWVTWVWDVRFSTYPDEWKVVTKNTLTYFISHGARISWCGLDGYFSDPPGLFDPSEMSGGVYAALTADDNFICHTDLYSKYQPLNDNELMYLKKLVDI</sequence>
<dbReference type="RefSeq" id="WP_088499388.1">
    <property type="nucleotide sequence ID" value="NZ_BRQK01000002.1"/>
</dbReference>
<dbReference type="EMBL" id="JAREJI010000001">
    <property type="protein sequence ID" value="MDE8768360.1"/>
    <property type="molecule type" value="Genomic_DNA"/>
</dbReference>
<evidence type="ECO:0000313" key="2">
    <source>
        <dbReference type="Proteomes" id="UP001163056"/>
    </source>
</evidence>
<dbReference type="AlphaFoldDB" id="A0AAJ1JI78"/>
<accession>A0AAJ1JI78</accession>
<reference evidence="1 2" key="1">
    <citation type="submission" date="2023-03" db="EMBL/GenBank/DDBJ databases">
        <title>WGS of NDM-producing Providencia thailandensis from Ukrainian patients.</title>
        <authorList>
            <person name="Zabicka D."/>
            <person name="Izdebski R."/>
            <person name="Urbanowicz P."/>
            <person name="Biedrzycka M."/>
            <person name="Guzek A."/>
            <person name="Gniadkowski M."/>
        </authorList>
    </citation>
    <scope>NUCLEOTIDE SEQUENCE [LARGE SCALE GENOMIC DNA]</scope>
    <source>
        <strain evidence="1 2">8015-22</strain>
    </source>
</reference>
<comment type="caution">
    <text evidence="1">The sequence shown here is derived from an EMBL/GenBank/DDBJ whole genome shotgun (WGS) entry which is preliminary data.</text>
</comment>
<organism evidence="1 2">
    <name type="scientific">Providencia stuartii</name>
    <dbReference type="NCBI Taxonomy" id="588"/>
    <lineage>
        <taxon>Bacteria</taxon>
        <taxon>Pseudomonadati</taxon>
        <taxon>Pseudomonadota</taxon>
        <taxon>Gammaproteobacteria</taxon>
        <taxon>Enterobacterales</taxon>
        <taxon>Morganellaceae</taxon>
        <taxon>Providencia</taxon>
    </lineage>
</organism>
<name>A0AAJ1JI78_PROST</name>